<sequence length="79" mass="9179">MKNFTFEGLQFKPLNTLKGKQGEFFAISKRISDKGLTPEDWNYDEFYQVAKENGAGEIDLFEMNGKVVIPAENYLFEYK</sequence>
<reference evidence="1 2" key="1">
    <citation type="submission" date="2018-11" db="EMBL/GenBank/DDBJ databases">
        <title>Phylogenetic determinants of toxin gene distribution in genomes of Brevibacillus laterosporus.</title>
        <authorList>
            <person name="Glare T.R."/>
            <person name="Durrant A."/>
            <person name="Berry C."/>
            <person name="Palma L."/>
            <person name="Ormskirk M."/>
            <person name="Cox M.O."/>
        </authorList>
    </citation>
    <scope>NUCLEOTIDE SEQUENCE [LARGE SCALE GENOMIC DNA]</scope>
    <source>
        <strain evidence="1 2">1821L</strain>
    </source>
</reference>
<dbReference type="AlphaFoldDB" id="A0A518VCJ1"/>
<organism evidence="1 2">
    <name type="scientific">Brevibacillus laterosporus</name>
    <name type="common">Bacillus laterosporus</name>
    <dbReference type="NCBI Taxonomy" id="1465"/>
    <lineage>
        <taxon>Bacteria</taxon>
        <taxon>Bacillati</taxon>
        <taxon>Bacillota</taxon>
        <taxon>Bacilli</taxon>
        <taxon>Bacillales</taxon>
        <taxon>Paenibacillaceae</taxon>
        <taxon>Brevibacillus</taxon>
    </lineage>
</organism>
<keyword evidence="2" id="KW-1185">Reference proteome</keyword>
<evidence type="ECO:0000313" key="1">
    <source>
        <dbReference type="EMBL" id="QDX94721.1"/>
    </source>
</evidence>
<protein>
    <submittedName>
        <fullName evidence="1">Uncharacterized protein</fullName>
    </submittedName>
</protein>
<dbReference type="EMBL" id="CP033464">
    <property type="protein sequence ID" value="QDX94721.1"/>
    <property type="molecule type" value="Genomic_DNA"/>
</dbReference>
<dbReference type="Proteomes" id="UP000319432">
    <property type="component" value="Chromosome"/>
</dbReference>
<name>A0A518VCJ1_BRELA</name>
<evidence type="ECO:0000313" key="2">
    <source>
        <dbReference type="Proteomes" id="UP000319432"/>
    </source>
</evidence>
<accession>A0A518VCJ1</accession>
<proteinExistence type="predicted"/>
<dbReference type="OrthoDB" id="1795295at2"/>
<gene>
    <name evidence="1" type="ORF">EEL30_22020</name>
</gene>